<dbReference type="PANTHER" id="PTHR46910">
    <property type="entry name" value="TRANSCRIPTION FACTOR PDR1"/>
    <property type="match status" value="1"/>
</dbReference>
<comment type="caution">
    <text evidence="4">The sequence shown here is derived from an EMBL/GenBank/DDBJ whole genome shotgun (WGS) entry which is preliminary data.</text>
</comment>
<accession>A0AAD7AKY6</accession>
<dbReference type="AlphaFoldDB" id="A0AAD7AKY6"/>
<evidence type="ECO:0000313" key="5">
    <source>
        <dbReference type="Proteomes" id="UP001218218"/>
    </source>
</evidence>
<dbReference type="Proteomes" id="UP001218218">
    <property type="component" value="Unassembled WGS sequence"/>
</dbReference>
<dbReference type="GO" id="GO:0003677">
    <property type="term" value="F:DNA binding"/>
    <property type="evidence" value="ECO:0007669"/>
    <property type="project" value="InterPro"/>
</dbReference>
<dbReference type="InterPro" id="IPR050987">
    <property type="entry name" value="AtrR-like"/>
</dbReference>
<evidence type="ECO:0000256" key="2">
    <source>
        <dbReference type="SAM" id="MobiDB-lite"/>
    </source>
</evidence>
<dbReference type="SMART" id="SM00906">
    <property type="entry name" value="Fungal_trans"/>
    <property type="match status" value="1"/>
</dbReference>
<dbReference type="EMBL" id="JARIHO010000005">
    <property type="protein sequence ID" value="KAJ7360944.1"/>
    <property type="molecule type" value="Genomic_DNA"/>
</dbReference>
<dbReference type="InterPro" id="IPR007219">
    <property type="entry name" value="XnlR_reg_dom"/>
</dbReference>
<reference evidence="4" key="1">
    <citation type="submission" date="2023-03" db="EMBL/GenBank/DDBJ databases">
        <title>Massive genome expansion in bonnet fungi (Mycena s.s.) driven by repeated elements and novel gene families across ecological guilds.</title>
        <authorList>
            <consortium name="Lawrence Berkeley National Laboratory"/>
            <person name="Harder C.B."/>
            <person name="Miyauchi S."/>
            <person name="Viragh M."/>
            <person name="Kuo A."/>
            <person name="Thoen E."/>
            <person name="Andreopoulos B."/>
            <person name="Lu D."/>
            <person name="Skrede I."/>
            <person name="Drula E."/>
            <person name="Henrissat B."/>
            <person name="Morin E."/>
            <person name="Kohler A."/>
            <person name="Barry K."/>
            <person name="LaButti K."/>
            <person name="Morin E."/>
            <person name="Salamov A."/>
            <person name="Lipzen A."/>
            <person name="Mereny Z."/>
            <person name="Hegedus B."/>
            <person name="Baldrian P."/>
            <person name="Stursova M."/>
            <person name="Weitz H."/>
            <person name="Taylor A."/>
            <person name="Grigoriev I.V."/>
            <person name="Nagy L.G."/>
            <person name="Martin F."/>
            <person name="Kauserud H."/>
        </authorList>
    </citation>
    <scope>NUCLEOTIDE SEQUENCE</scope>
    <source>
        <strain evidence="4">CBHHK002</strain>
    </source>
</reference>
<gene>
    <name evidence="4" type="ORF">DFH08DRAFT_842597</name>
</gene>
<feature type="domain" description="Xylanolytic transcriptional activator regulatory" evidence="3">
    <location>
        <begin position="309"/>
        <end position="382"/>
    </location>
</feature>
<feature type="region of interest" description="Disordered" evidence="2">
    <location>
        <begin position="88"/>
        <end position="117"/>
    </location>
</feature>
<dbReference type="PANTHER" id="PTHR46910:SF38">
    <property type="entry name" value="ZN(2)-C6 FUNGAL-TYPE DOMAIN-CONTAINING PROTEIN"/>
    <property type="match status" value="1"/>
</dbReference>
<sequence length="692" mass="77078">MPGGVCSNCIAFGSVCSRAQSSKAEDSNNLSNKSRTAQEHVTYILSGSKEYLSGDPPVVYQILVAVSQYARRLEEALAATTAARSLSVPPSLGVQPFPPPYSHGETDTETDNESDDGLLVDSTLPESLQQVTRDIATNRFYGKSSNIHLIRAFLAAKMEATGDSFLINQRPEFWNVRPWELTTEIFLPQLFPEPQLLMTLIDLFFSEVNILIYVLHEITFRRAVAAGLHLHDQGFGAVVLAVCALGAKYSDDSRVFLEHSDSEHTAGWVWFRQVRVVPPSLVASPSLYEIQLILLGILYLASASTPEESWALVGLGLRMAYDLGAHSRVRANHKNNIEAELYKRVFLILLCSDVIMSSLLGRPRATQLRELDLDLPVALEGEPPIVVIYASLLIKLMDIWGRIQDAIYPVKRKDQNYQEIVAELDSALNEWVDSVPEQLRWDPNQRDLTTMNQSACLYATYYVQIILHRPFIPSPGSHVSLSSITFPSLAIAANAARSCAHVMHVQSKRARGPLYNPQIISSIFDSATVLLLNVFHNSRPSADPSVERCVDVLKAYERRWQVAGRSRDILAGMLAGTAPSTMPPSMKRPRSPEDVTSTIAVTRDIEQLQVQEIERLLFLPLHSEALGRLPVHDFDSIFHSDAFLETETGNPEPDHRFSTSLEAPFPDSRLENAALFENTWNEWSTYIANGPN</sequence>
<evidence type="ECO:0000313" key="4">
    <source>
        <dbReference type="EMBL" id="KAJ7360944.1"/>
    </source>
</evidence>
<proteinExistence type="predicted"/>
<dbReference type="CDD" id="cd12148">
    <property type="entry name" value="fungal_TF_MHR"/>
    <property type="match status" value="1"/>
</dbReference>
<dbReference type="GO" id="GO:0008270">
    <property type="term" value="F:zinc ion binding"/>
    <property type="evidence" value="ECO:0007669"/>
    <property type="project" value="InterPro"/>
</dbReference>
<evidence type="ECO:0000256" key="1">
    <source>
        <dbReference type="ARBA" id="ARBA00023242"/>
    </source>
</evidence>
<dbReference type="Pfam" id="PF04082">
    <property type="entry name" value="Fungal_trans"/>
    <property type="match status" value="1"/>
</dbReference>
<feature type="compositionally biased region" description="Acidic residues" evidence="2">
    <location>
        <begin position="107"/>
        <end position="117"/>
    </location>
</feature>
<dbReference type="GO" id="GO:0003700">
    <property type="term" value="F:DNA-binding transcription factor activity"/>
    <property type="evidence" value="ECO:0007669"/>
    <property type="project" value="InterPro"/>
</dbReference>
<keyword evidence="1" id="KW-0539">Nucleus</keyword>
<name>A0AAD7AKY6_9AGAR</name>
<dbReference type="GO" id="GO:0006351">
    <property type="term" value="P:DNA-templated transcription"/>
    <property type="evidence" value="ECO:0007669"/>
    <property type="project" value="InterPro"/>
</dbReference>
<organism evidence="4 5">
    <name type="scientific">Mycena albidolilacea</name>
    <dbReference type="NCBI Taxonomy" id="1033008"/>
    <lineage>
        <taxon>Eukaryota</taxon>
        <taxon>Fungi</taxon>
        <taxon>Dikarya</taxon>
        <taxon>Basidiomycota</taxon>
        <taxon>Agaricomycotina</taxon>
        <taxon>Agaricomycetes</taxon>
        <taxon>Agaricomycetidae</taxon>
        <taxon>Agaricales</taxon>
        <taxon>Marasmiineae</taxon>
        <taxon>Mycenaceae</taxon>
        <taxon>Mycena</taxon>
    </lineage>
</organism>
<protein>
    <submittedName>
        <fullName evidence="4">Fungal-specific transcription factor domain-containing protein</fullName>
    </submittedName>
</protein>
<evidence type="ECO:0000259" key="3">
    <source>
        <dbReference type="SMART" id="SM00906"/>
    </source>
</evidence>
<keyword evidence="5" id="KW-1185">Reference proteome</keyword>